<dbReference type="NCBIfam" id="TIGR03167">
    <property type="entry name" value="tRNA_sel_U_synt"/>
    <property type="match status" value="1"/>
</dbReference>
<dbReference type="GO" id="GO:0002098">
    <property type="term" value="P:tRNA wobble uridine modification"/>
    <property type="evidence" value="ECO:0007669"/>
    <property type="project" value="InterPro"/>
</dbReference>
<dbReference type="InterPro" id="IPR017582">
    <property type="entry name" value="SelU"/>
</dbReference>
<dbReference type="SUPFAM" id="SSF52821">
    <property type="entry name" value="Rhodanese/Cell cycle control phosphatase"/>
    <property type="match status" value="1"/>
</dbReference>
<dbReference type="InterPro" id="IPR027417">
    <property type="entry name" value="P-loop_NTPase"/>
</dbReference>
<proteinExistence type="predicted"/>
<dbReference type="PROSITE" id="PS50206">
    <property type="entry name" value="RHODANESE_3"/>
    <property type="match status" value="1"/>
</dbReference>
<dbReference type="OrthoDB" id="285281at2"/>
<dbReference type="Pfam" id="PF00581">
    <property type="entry name" value="Rhodanese"/>
    <property type="match status" value="1"/>
</dbReference>
<dbReference type="EMBL" id="QPGR01000007">
    <property type="protein sequence ID" value="TBR81089.1"/>
    <property type="molecule type" value="Genomic_DNA"/>
</dbReference>
<dbReference type="Gene3D" id="3.40.50.300">
    <property type="entry name" value="P-loop containing nucleotide triphosphate hydrolases"/>
    <property type="match status" value="1"/>
</dbReference>
<dbReference type="SUPFAM" id="SSF52540">
    <property type="entry name" value="P-loop containing nucleoside triphosphate hydrolases"/>
    <property type="match status" value="1"/>
</dbReference>
<reference evidence="3 4" key="1">
    <citation type="submission" date="2018-07" db="EMBL/GenBank/DDBJ databases">
        <title>Campylobacter zealandensis sp. nov., isolated from birds and water in New Zealand.</title>
        <authorList>
            <person name="Wilkinson D.A."/>
            <person name="Biggs P.J."/>
            <person name="French N.P."/>
            <person name="Midwinter A.C."/>
        </authorList>
    </citation>
    <scope>NUCLEOTIDE SEQUENCE [LARGE SCALE GENOMIC DNA]</scope>
    <source>
        <strain evidence="3 4">B423b</strain>
    </source>
</reference>
<name>A0A4V2JQH9_9BACT</name>
<gene>
    <name evidence="3" type="ORF">DU473_04615</name>
</gene>
<dbReference type="InterPro" id="IPR058840">
    <property type="entry name" value="AAA_SelU"/>
</dbReference>
<dbReference type="RefSeq" id="WP_131162887.1">
    <property type="nucleotide sequence ID" value="NZ_JAENKT010000010.1"/>
</dbReference>
<sequence>MFQEFEFQEFDKQNFDCLIDARSPREFKYSHISQAKNFYALNDNEFEEIGILYSKNQSLAKIKGASYICNNMAKHILELYKEFPLKSLIGIYCSRGGMRSKSVGIILSELGYRVIRLKGGYKAYRACLNDYFSKQLNFKLLALCGNTGSGKTELLELLPQSINLEKLANHLGSAFGSILGDQPNQKFFETKLFENFKNIKNLAFIELESRRIGDIVLPLNLYEAMQNSFKIYCFCSLENRILRIEKFYKTKITPLKFKKAVEKITPYISTNFRLDLLNSYNRGDLRRVITMLLQYYDKVYKKPKNIDFVLNTDDIMQAKENLLNLFNLKDSLNLKP</sequence>
<evidence type="ECO:0000256" key="1">
    <source>
        <dbReference type="ARBA" id="ARBA00023266"/>
    </source>
</evidence>
<dbReference type="Proteomes" id="UP000292583">
    <property type="component" value="Unassembled WGS sequence"/>
</dbReference>
<dbReference type="SMART" id="SM00450">
    <property type="entry name" value="RHOD"/>
    <property type="match status" value="1"/>
</dbReference>
<comment type="caution">
    <text evidence="3">The sequence shown here is derived from an EMBL/GenBank/DDBJ whole genome shotgun (WGS) entry which is preliminary data.</text>
</comment>
<evidence type="ECO:0000259" key="2">
    <source>
        <dbReference type="PROSITE" id="PS50206"/>
    </source>
</evidence>
<organism evidence="3 4">
    <name type="scientific">Campylobacter novaezeelandiae</name>
    <dbReference type="NCBI Taxonomy" id="2267891"/>
    <lineage>
        <taxon>Bacteria</taxon>
        <taxon>Pseudomonadati</taxon>
        <taxon>Campylobacterota</taxon>
        <taxon>Epsilonproteobacteria</taxon>
        <taxon>Campylobacterales</taxon>
        <taxon>Campylobacteraceae</taxon>
        <taxon>Campylobacter</taxon>
    </lineage>
</organism>
<dbReference type="AlphaFoldDB" id="A0A4V2JQH9"/>
<dbReference type="NCBIfam" id="NF008750">
    <property type="entry name" value="PRK11784.1-2"/>
    <property type="match status" value="1"/>
</dbReference>
<evidence type="ECO:0000313" key="3">
    <source>
        <dbReference type="EMBL" id="TBR81089.1"/>
    </source>
</evidence>
<protein>
    <submittedName>
        <fullName evidence="3">tRNA 2-selenouridine(34) synthase MnmH</fullName>
    </submittedName>
</protein>
<dbReference type="Pfam" id="PF26341">
    <property type="entry name" value="AAA_SelU"/>
    <property type="match status" value="1"/>
</dbReference>
<dbReference type="GO" id="GO:0043828">
    <property type="term" value="F:tRNA 2-selenouridine synthase activity"/>
    <property type="evidence" value="ECO:0007669"/>
    <property type="project" value="InterPro"/>
</dbReference>
<keyword evidence="1" id="KW-0711">Selenium</keyword>
<keyword evidence="4" id="KW-1185">Reference proteome</keyword>
<dbReference type="InterPro" id="IPR001763">
    <property type="entry name" value="Rhodanese-like_dom"/>
</dbReference>
<feature type="domain" description="Rhodanese" evidence="2">
    <location>
        <begin position="12"/>
        <end position="133"/>
    </location>
</feature>
<dbReference type="PANTHER" id="PTHR30401:SF0">
    <property type="entry name" value="TRNA 2-SELENOURIDINE SYNTHASE"/>
    <property type="match status" value="1"/>
</dbReference>
<accession>A0A4V2JQH9</accession>
<dbReference type="Gene3D" id="3.40.250.10">
    <property type="entry name" value="Rhodanese-like domain"/>
    <property type="match status" value="1"/>
</dbReference>
<evidence type="ECO:0000313" key="4">
    <source>
        <dbReference type="Proteomes" id="UP000292583"/>
    </source>
</evidence>
<dbReference type="PANTHER" id="PTHR30401">
    <property type="entry name" value="TRNA 2-SELENOURIDINE SYNTHASE"/>
    <property type="match status" value="1"/>
</dbReference>
<dbReference type="InterPro" id="IPR036873">
    <property type="entry name" value="Rhodanese-like_dom_sf"/>
</dbReference>